<sequence>MHISKALTEGPPSRSYSLTIEGDPDLNHSTEFFSTIMKPYIVWLTANTDCVAQGLLLPPEHCNYPFDTRSSGKETKILRSNFILDQPWNYEEIIEDSEYDIIGMSLKSLMTGYGFEPEIVDVSTDMLDWMEIKKENYLREEVLKDMAGETTA</sequence>
<reference evidence="1 2" key="1">
    <citation type="submission" date="2020-01" db="EMBL/GenBank/DDBJ databases">
        <title>Identification and distribution of gene clusters putatively required for synthesis of sphingolipid metabolism inhibitors in phylogenetically diverse species of the filamentous fungus Fusarium.</title>
        <authorList>
            <person name="Kim H.-S."/>
            <person name="Busman M."/>
            <person name="Brown D.W."/>
            <person name="Divon H."/>
            <person name="Uhlig S."/>
            <person name="Proctor R.H."/>
        </authorList>
    </citation>
    <scope>NUCLEOTIDE SEQUENCE [LARGE SCALE GENOMIC DNA]</scope>
    <source>
        <strain evidence="1 2">NRRL 13308</strain>
    </source>
</reference>
<gene>
    <name evidence="1" type="ORF">FACUT_5143</name>
</gene>
<dbReference type="AlphaFoldDB" id="A0A8H4JWM5"/>
<organism evidence="1 2">
    <name type="scientific">Fusarium acutatum</name>
    <dbReference type="NCBI Taxonomy" id="78861"/>
    <lineage>
        <taxon>Eukaryota</taxon>
        <taxon>Fungi</taxon>
        <taxon>Dikarya</taxon>
        <taxon>Ascomycota</taxon>
        <taxon>Pezizomycotina</taxon>
        <taxon>Sordariomycetes</taxon>
        <taxon>Hypocreomycetidae</taxon>
        <taxon>Hypocreales</taxon>
        <taxon>Nectriaceae</taxon>
        <taxon>Fusarium</taxon>
        <taxon>Fusarium fujikuroi species complex</taxon>
    </lineage>
</organism>
<protein>
    <submittedName>
        <fullName evidence="1">Uncharacterized protein</fullName>
    </submittedName>
</protein>
<dbReference type="EMBL" id="JAADJF010000117">
    <property type="protein sequence ID" value="KAF4438278.1"/>
    <property type="molecule type" value="Genomic_DNA"/>
</dbReference>
<evidence type="ECO:0000313" key="1">
    <source>
        <dbReference type="EMBL" id="KAF4438278.1"/>
    </source>
</evidence>
<evidence type="ECO:0000313" key="2">
    <source>
        <dbReference type="Proteomes" id="UP000536711"/>
    </source>
</evidence>
<name>A0A8H4JWM5_9HYPO</name>
<dbReference type="OrthoDB" id="5062850at2759"/>
<proteinExistence type="predicted"/>
<keyword evidence="2" id="KW-1185">Reference proteome</keyword>
<comment type="caution">
    <text evidence="1">The sequence shown here is derived from an EMBL/GenBank/DDBJ whole genome shotgun (WGS) entry which is preliminary data.</text>
</comment>
<accession>A0A8H4JWM5</accession>
<dbReference type="Proteomes" id="UP000536711">
    <property type="component" value="Unassembled WGS sequence"/>
</dbReference>